<keyword evidence="2" id="KW-1185">Reference proteome</keyword>
<protein>
    <submittedName>
        <fullName evidence="1">Uncharacterized protein</fullName>
    </submittedName>
</protein>
<dbReference type="EMBL" id="QICD01000003">
    <property type="protein sequence ID" value="RNL48196.1"/>
    <property type="molecule type" value="Genomic_DNA"/>
</dbReference>
<accession>A0A3N0BJA0</accession>
<dbReference type="AlphaFoldDB" id="A0A3N0BJA0"/>
<reference evidence="2" key="1">
    <citation type="submission" date="2018-05" db="EMBL/GenBank/DDBJ databases">
        <title>Genome Sequencing of selected type strains of the family Eggerthellaceae.</title>
        <authorList>
            <person name="Danylec N."/>
            <person name="Stoll D.A."/>
            <person name="Doetsch A."/>
            <person name="Huch M."/>
        </authorList>
    </citation>
    <scope>NUCLEOTIDE SEQUENCE [LARGE SCALE GENOMIC DNA]</scope>
    <source>
        <strain evidence="2">DSM 16106</strain>
    </source>
</reference>
<dbReference type="GO" id="GO:0005506">
    <property type="term" value="F:iron ion binding"/>
    <property type="evidence" value="ECO:0007669"/>
    <property type="project" value="InterPro"/>
</dbReference>
<dbReference type="OrthoDB" id="9814936at2"/>
<dbReference type="Gene3D" id="2.60.40.730">
    <property type="entry name" value="SOR catalytic domain"/>
    <property type="match status" value="1"/>
</dbReference>
<dbReference type="Proteomes" id="UP000278632">
    <property type="component" value="Unassembled WGS sequence"/>
</dbReference>
<name>A0A3N0BJA0_9ACTN</name>
<dbReference type="InterPro" id="IPR036073">
    <property type="entry name" value="Desulfoferrodoxin_Fe-bd_dom_sf"/>
</dbReference>
<evidence type="ECO:0000313" key="1">
    <source>
        <dbReference type="EMBL" id="RNL48196.1"/>
    </source>
</evidence>
<gene>
    <name evidence="1" type="ORF">DMP08_02795</name>
</gene>
<dbReference type="GO" id="GO:0016491">
    <property type="term" value="F:oxidoreductase activity"/>
    <property type="evidence" value="ECO:0007669"/>
    <property type="project" value="InterPro"/>
</dbReference>
<comment type="caution">
    <text evidence="1">The sequence shown here is derived from an EMBL/GenBank/DDBJ whole genome shotgun (WGS) entry which is preliminary data.</text>
</comment>
<proteinExistence type="predicted"/>
<evidence type="ECO:0000313" key="2">
    <source>
        <dbReference type="Proteomes" id="UP000278632"/>
    </source>
</evidence>
<sequence length="186" mass="20638">MSPTRTRASWKPGVSSHPLPFFRCSECHAVLCAVDNAADLQIDRSLRREDATLPFAGNTLAPSCCGRPMERLEPLPDNQRAGFSIGYEVVGGVDANALRVRWNSTSEHPLRWVALKTFTGVQLKYVLPGKKPPLVFAFADEDAYAYCNEDPCRACTFRCKRGFHLYAYVDGLGMIDQAIHVEALTT</sequence>
<organism evidence="1 2">
    <name type="scientific">Paraeggerthella hongkongensis</name>
    <dbReference type="NCBI Taxonomy" id="230658"/>
    <lineage>
        <taxon>Bacteria</taxon>
        <taxon>Bacillati</taxon>
        <taxon>Actinomycetota</taxon>
        <taxon>Coriobacteriia</taxon>
        <taxon>Eggerthellales</taxon>
        <taxon>Eggerthellaceae</taxon>
        <taxon>Paraeggerthella</taxon>
    </lineage>
</organism>